<dbReference type="EMBL" id="JAVKPH010000060">
    <property type="protein sequence ID" value="MDR5655304.1"/>
    <property type="molecule type" value="Genomic_DNA"/>
</dbReference>
<reference evidence="2 3" key="1">
    <citation type="submission" date="2023-09" db="EMBL/GenBank/DDBJ databases">
        <title>Xinfangfangia sedmenti sp. nov., isolated the sedment.</title>
        <authorList>
            <person name="Xu L."/>
        </authorList>
    </citation>
    <scope>NUCLEOTIDE SEQUENCE [LARGE SCALE GENOMIC DNA]</scope>
    <source>
        <strain evidence="2 3">LG-4</strain>
    </source>
</reference>
<comment type="caution">
    <text evidence="2">The sequence shown here is derived from an EMBL/GenBank/DDBJ whole genome shotgun (WGS) entry which is preliminary data.</text>
</comment>
<proteinExistence type="predicted"/>
<keyword evidence="3" id="KW-1185">Reference proteome</keyword>
<sequence length="73" mass="8035">MSAPDNITLTVPEVRQVAARAAMRLGAPFDRRLMAVIDDIIEDVILVQALGPEHTREKTEEAGPEPKKGKQNE</sequence>
<feature type="region of interest" description="Disordered" evidence="1">
    <location>
        <begin position="50"/>
        <end position="73"/>
    </location>
</feature>
<accession>A0ABU1FEL5</accession>
<evidence type="ECO:0000313" key="3">
    <source>
        <dbReference type="Proteomes" id="UP001247754"/>
    </source>
</evidence>
<name>A0ABU1FEL5_9RHOB</name>
<evidence type="ECO:0000256" key="1">
    <source>
        <dbReference type="SAM" id="MobiDB-lite"/>
    </source>
</evidence>
<feature type="compositionally biased region" description="Basic and acidic residues" evidence="1">
    <location>
        <begin position="53"/>
        <end position="73"/>
    </location>
</feature>
<dbReference type="RefSeq" id="WP_310459408.1">
    <property type="nucleotide sequence ID" value="NZ_JAVKPH010000060.1"/>
</dbReference>
<organism evidence="2 3">
    <name type="scientific">Ruixingdingia sedimenti</name>
    <dbReference type="NCBI Taxonomy" id="3073604"/>
    <lineage>
        <taxon>Bacteria</taxon>
        <taxon>Pseudomonadati</taxon>
        <taxon>Pseudomonadota</taxon>
        <taxon>Alphaproteobacteria</taxon>
        <taxon>Rhodobacterales</taxon>
        <taxon>Paracoccaceae</taxon>
        <taxon>Ruixingdingia</taxon>
    </lineage>
</organism>
<dbReference type="Proteomes" id="UP001247754">
    <property type="component" value="Unassembled WGS sequence"/>
</dbReference>
<gene>
    <name evidence="2" type="ORF">RGD00_22100</name>
</gene>
<evidence type="ECO:0000313" key="2">
    <source>
        <dbReference type="EMBL" id="MDR5655304.1"/>
    </source>
</evidence>
<protein>
    <submittedName>
        <fullName evidence="2">Uncharacterized protein</fullName>
    </submittedName>
</protein>